<proteinExistence type="predicted"/>
<dbReference type="SMART" id="SM00028">
    <property type="entry name" value="TPR"/>
    <property type="match status" value="2"/>
</dbReference>
<reference evidence="4" key="1">
    <citation type="submission" date="2021-01" db="EMBL/GenBank/DDBJ databases">
        <authorList>
            <consortium name="Genoscope - CEA"/>
            <person name="William W."/>
        </authorList>
    </citation>
    <scope>NUCLEOTIDE SEQUENCE</scope>
</reference>
<dbReference type="Proteomes" id="UP000689195">
    <property type="component" value="Unassembled WGS sequence"/>
</dbReference>
<evidence type="ECO:0000256" key="2">
    <source>
        <dbReference type="ARBA" id="ARBA00022803"/>
    </source>
</evidence>
<protein>
    <recommendedName>
        <fullName evidence="6">Tetratricopeptide repeat protein</fullName>
    </recommendedName>
</protein>
<keyword evidence="1" id="KW-0677">Repeat</keyword>
<sequence>MRFQEFKIFLRPKQKLIQKVNEYYQDHSNERVELGCYYMDEQKIDQALSDFSQAIDINPKYSSAFYDRAILYDNITDKALNDYNQAFELDEKNFNASHPKGFIPIKEFQVQFYRI</sequence>
<evidence type="ECO:0000313" key="5">
    <source>
        <dbReference type="Proteomes" id="UP000689195"/>
    </source>
</evidence>
<dbReference type="PANTHER" id="PTHR44858:SF1">
    <property type="entry name" value="UDP-N-ACETYLGLUCOSAMINE--PEPTIDE N-ACETYLGLUCOSAMINYLTRANSFERASE SPINDLY-RELATED"/>
    <property type="match status" value="1"/>
</dbReference>
<feature type="repeat" description="TPR" evidence="3">
    <location>
        <begin position="28"/>
        <end position="61"/>
    </location>
</feature>
<name>A0A8S1XR90_9CILI</name>
<accession>A0A8S1XR90</accession>
<dbReference type="OrthoDB" id="311088at2759"/>
<comment type="caution">
    <text evidence="4">The sequence shown here is derived from an EMBL/GenBank/DDBJ whole genome shotgun (WGS) entry which is preliminary data.</text>
</comment>
<dbReference type="EMBL" id="CAJJDO010000135">
    <property type="protein sequence ID" value="CAD8204016.1"/>
    <property type="molecule type" value="Genomic_DNA"/>
</dbReference>
<dbReference type="InterPro" id="IPR050498">
    <property type="entry name" value="Ycf3"/>
</dbReference>
<dbReference type="PANTHER" id="PTHR44858">
    <property type="entry name" value="TETRATRICOPEPTIDE REPEAT PROTEIN 6"/>
    <property type="match status" value="1"/>
</dbReference>
<keyword evidence="5" id="KW-1185">Reference proteome</keyword>
<gene>
    <name evidence="4" type="ORF">PPENT_87.1.T1350149</name>
</gene>
<evidence type="ECO:0000256" key="3">
    <source>
        <dbReference type="PROSITE-ProRule" id="PRU00339"/>
    </source>
</evidence>
<dbReference type="Pfam" id="PF13181">
    <property type="entry name" value="TPR_8"/>
    <property type="match status" value="1"/>
</dbReference>
<keyword evidence="2 3" id="KW-0802">TPR repeat</keyword>
<evidence type="ECO:0000313" key="4">
    <source>
        <dbReference type="EMBL" id="CAD8204016.1"/>
    </source>
</evidence>
<dbReference type="InterPro" id="IPR019734">
    <property type="entry name" value="TPR_rpt"/>
</dbReference>
<dbReference type="PROSITE" id="PS50005">
    <property type="entry name" value="TPR"/>
    <property type="match status" value="1"/>
</dbReference>
<organism evidence="4 5">
    <name type="scientific">Paramecium pentaurelia</name>
    <dbReference type="NCBI Taxonomy" id="43138"/>
    <lineage>
        <taxon>Eukaryota</taxon>
        <taxon>Sar</taxon>
        <taxon>Alveolata</taxon>
        <taxon>Ciliophora</taxon>
        <taxon>Intramacronucleata</taxon>
        <taxon>Oligohymenophorea</taxon>
        <taxon>Peniculida</taxon>
        <taxon>Parameciidae</taxon>
        <taxon>Paramecium</taxon>
    </lineage>
</organism>
<dbReference type="AlphaFoldDB" id="A0A8S1XR90"/>
<evidence type="ECO:0008006" key="6">
    <source>
        <dbReference type="Google" id="ProtNLM"/>
    </source>
</evidence>
<evidence type="ECO:0000256" key="1">
    <source>
        <dbReference type="ARBA" id="ARBA00022737"/>
    </source>
</evidence>